<dbReference type="EnsemblPlants" id="Solyc08g022135.1.1">
    <property type="protein sequence ID" value="Solyc08g022135.1.1"/>
    <property type="gene ID" value="Solyc08g022135.1"/>
</dbReference>
<dbReference type="Proteomes" id="UP000004994">
    <property type="component" value="Chromosome 8"/>
</dbReference>
<proteinExistence type="predicted"/>
<dbReference type="Gramene" id="Solyc08g022135.1.1">
    <property type="protein sequence ID" value="Solyc08g022135.1.1"/>
    <property type="gene ID" value="Solyc08g022135.1"/>
</dbReference>
<name>A0A3Q7HJT0_SOLLC</name>
<dbReference type="InParanoid" id="A0A3Q7HJT0"/>
<dbReference type="AlphaFoldDB" id="A0A3Q7HJT0"/>
<accession>A0A3Q7HJT0</accession>
<reference evidence="1" key="1">
    <citation type="journal article" date="2012" name="Nature">
        <title>The tomato genome sequence provides insights into fleshy fruit evolution.</title>
        <authorList>
            <consortium name="Tomato Genome Consortium"/>
        </authorList>
    </citation>
    <scope>NUCLEOTIDE SEQUENCE [LARGE SCALE GENOMIC DNA]</scope>
    <source>
        <strain evidence="1">cv. Heinz 1706</strain>
    </source>
</reference>
<organism evidence="1">
    <name type="scientific">Solanum lycopersicum</name>
    <name type="common">Tomato</name>
    <name type="synonym">Lycopersicon esculentum</name>
    <dbReference type="NCBI Taxonomy" id="4081"/>
    <lineage>
        <taxon>Eukaryota</taxon>
        <taxon>Viridiplantae</taxon>
        <taxon>Streptophyta</taxon>
        <taxon>Embryophyta</taxon>
        <taxon>Tracheophyta</taxon>
        <taxon>Spermatophyta</taxon>
        <taxon>Magnoliopsida</taxon>
        <taxon>eudicotyledons</taxon>
        <taxon>Gunneridae</taxon>
        <taxon>Pentapetalae</taxon>
        <taxon>asterids</taxon>
        <taxon>lamiids</taxon>
        <taxon>Solanales</taxon>
        <taxon>Solanaceae</taxon>
        <taxon>Solanoideae</taxon>
        <taxon>Solaneae</taxon>
        <taxon>Solanum</taxon>
        <taxon>Solanum subgen. Lycopersicon</taxon>
    </lineage>
</organism>
<evidence type="ECO:0000313" key="1">
    <source>
        <dbReference type="EnsemblPlants" id="Solyc08g022135.1.1"/>
    </source>
</evidence>
<evidence type="ECO:0000313" key="2">
    <source>
        <dbReference type="Proteomes" id="UP000004994"/>
    </source>
</evidence>
<keyword evidence="2" id="KW-1185">Reference proteome</keyword>
<sequence length="121" mass="13547">MAVVSRGYARRSCRLSTICTHKKYYCGSLSNTNSMQKCNPTSGEEEADSVIFVIGHCLREGIYGAAIKFRGLDVDNNFSDSDGHHDPKQVCDGDDHHNLKQMSSISKEEFVHIFDVLMSEK</sequence>
<reference evidence="1" key="2">
    <citation type="submission" date="2019-01" db="UniProtKB">
        <authorList>
            <consortium name="EnsemblPlants"/>
        </authorList>
    </citation>
    <scope>IDENTIFICATION</scope>
    <source>
        <strain evidence="1">cv. Heinz 1706</strain>
    </source>
</reference>
<protein>
    <submittedName>
        <fullName evidence="1">Uncharacterized protein</fullName>
    </submittedName>
</protein>